<dbReference type="AlphaFoldDB" id="A0A9P1L596"/>
<dbReference type="EMBL" id="CDNY01000028">
    <property type="protein sequence ID" value="CEO35919.1"/>
    <property type="molecule type" value="Genomic_DNA"/>
</dbReference>
<protein>
    <submittedName>
        <fullName evidence="1">Uncharacterized protein</fullName>
    </submittedName>
</protein>
<dbReference type="Proteomes" id="UP000049685">
    <property type="component" value="Unassembled WGS sequence"/>
</dbReference>
<evidence type="ECO:0000313" key="2">
    <source>
        <dbReference type="Proteomes" id="UP000049685"/>
    </source>
</evidence>
<dbReference type="RefSeq" id="WP_057559360.1">
    <property type="nucleotide sequence ID" value="NZ_CDNY01000028.1"/>
</dbReference>
<organism evidence="1 2">
    <name type="scientific">Paraclostridium sordellii</name>
    <name type="common">Clostridium sordellii</name>
    <dbReference type="NCBI Taxonomy" id="1505"/>
    <lineage>
        <taxon>Bacteria</taxon>
        <taxon>Bacillati</taxon>
        <taxon>Bacillota</taxon>
        <taxon>Clostridia</taxon>
        <taxon>Peptostreptococcales</taxon>
        <taxon>Peptostreptococcaceae</taxon>
        <taxon>Paraclostridium</taxon>
    </lineage>
</organism>
<evidence type="ECO:0000313" key="1">
    <source>
        <dbReference type="EMBL" id="CEO35919.1"/>
    </source>
</evidence>
<proteinExistence type="predicted"/>
<accession>A0A9P1L596</accession>
<gene>
    <name evidence="1" type="ORF">UMC4404_28981</name>
</gene>
<comment type="caution">
    <text evidence="1">The sequence shown here is derived from an EMBL/GenBank/DDBJ whole genome shotgun (WGS) entry which is preliminary data.</text>
</comment>
<name>A0A9P1L596_PARSO</name>
<sequence length="222" mass="27086">MKTYDMKSMFDKVDSWKEFQYDEKTKYNKLKKIIEFINEKFENEKDHFKKEKMNLGIEELKNKFNGYEFNTVTYIFLICLCETENLNFFKKLTKGKYTNEKESEEWLSAVDLILSKYKSFYEEETGKDNWDVIYINIISIYHELAKIQRNSIEIDDINEEITDIYTRIMLLPNDRKKELYENGAKTRFNYIEKQLQEIVENMEYPEKDMYEVDLDLYKDSLK</sequence>
<reference evidence="2" key="1">
    <citation type="submission" date="2015-01" db="EMBL/GenBank/DDBJ databases">
        <authorList>
            <person name="Aslett A.Martin."/>
            <person name="De Silva Nishadi"/>
        </authorList>
    </citation>
    <scope>NUCLEOTIDE SEQUENCE [LARGE SCALE GENOMIC DNA]</scope>
    <source>
        <strain evidence="2">UMC4404</strain>
    </source>
</reference>